<name>A0A8J3FT24_9ACTN</name>
<feature type="region of interest" description="Disordered" evidence="1">
    <location>
        <begin position="1"/>
        <end position="147"/>
    </location>
</feature>
<feature type="compositionally biased region" description="Pro residues" evidence="1">
    <location>
        <begin position="91"/>
        <end position="106"/>
    </location>
</feature>
<evidence type="ECO:0000313" key="2">
    <source>
        <dbReference type="EMBL" id="GGL17817.1"/>
    </source>
</evidence>
<reference evidence="2" key="1">
    <citation type="journal article" date="2014" name="Int. J. Syst. Evol. Microbiol.">
        <title>Complete genome sequence of Corynebacterium casei LMG S-19264T (=DSM 44701T), isolated from a smear-ripened cheese.</title>
        <authorList>
            <consortium name="US DOE Joint Genome Institute (JGI-PGF)"/>
            <person name="Walter F."/>
            <person name="Albersmeier A."/>
            <person name="Kalinowski J."/>
            <person name="Ruckert C."/>
        </authorList>
    </citation>
    <scope>NUCLEOTIDE SEQUENCE</scope>
    <source>
        <strain evidence="2">CGMCC 4.7299</strain>
    </source>
</reference>
<sequence length="276" mass="29040">MQRPDPTGTGEAGRTLAGAWSSAPGQPITGLPDSRTPGLTESQATDRPAAHAAAGPRPQQTEADRMNTSTEQHPAAAAAPAGGGVRTPGSRPSPRPRTTPPAPPAAAGPVPDDAPTVTHGNSPQVSTGESKGAPASPLVQEDGEKVSSLQSSLHFNLDTLREQIRSGLGGIKGYWTPPSVLTETPASVAELAAYAHWGAWTKSTDGPLRKLGIVWHRAFSLPATVVCRYVEWLWQRPGRLIPVYVLWKLLISTGPGPWVVDHLIHPILGVIAWVLL</sequence>
<reference evidence="2" key="2">
    <citation type="submission" date="2020-09" db="EMBL/GenBank/DDBJ databases">
        <authorList>
            <person name="Sun Q."/>
            <person name="Zhou Y."/>
        </authorList>
    </citation>
    <scope>NUCLEOTIDE SEQUENCE</scope>
    <source>
        <strain evidence="2">CGMCC 4.7299</strain>
    </source>
</reference>
<evidence type="ECO:0000313" key="3">
    <source>
        <dbReference type="Proteomes" id="UP000656042"/>
    </source>
</evidence>
<accession>A0A8J3FT24</accession>
<evidence type="ECO:0000256" key="1">
    <source>
        <dbReference type="SAM" id="MobiDB-lite"/>
    </source>
</evidence>
<dbReference type="Proteomes" id="UP000656042">
    <property type="component" value="Unassembled WGS sequence"/>
</dbReference>
<proteinExistence type="predicted"/>
<feature type="compositionally biased region" description="Polar residues" evidence="1">
    <location>
        <begin position="58"/>
        <end position="72"/>
    </location>
</feature>
<gene>
    <name evidence="2" type="ORF">GCM10012284_60550</name>
</gene>
<feature type="compositionally biased region" description="Polar residues" evidence="1">
    <location>
        <begin position="118"/>
        <end position="129"/>
    </location>
</feature>
<dbReference type="EMBL" id="BMMX01000058">
    <property type="protein sequence ID" value="GGL17817.1"/>
    <property type="molecule type" value="Genomic_DNA"/>
</dbReference>
<dbReference type="AlphaFoldDB" id="A0A8J3FT24"/>
<comment type="caution">
    <text evidence="2">The sequence shown here is derived from an EMBL/GenBank/DDBJ whole genome shotgun (WGS) entry which is preliminary data.</text>
</comment>
<feature type="compositionally biased region" description="Low complexity" evidence="1">
    <location>
        <begin position="107"/>
        <end position="116"/>
    </location>
</feature>
<keyword evidence="3" id="KW-1185">Reference proteome</keyword>
<organism evidence="2 3">
    <name type="scientific">Mangrovihabitans endophyticus</name>
    <dbReference type="NCBI Taxonomy" id="1751298"/>
    <lineage>
        <taxon>Bacteria</taxon>
        <taxon>Bacillati</taxon>
        <taxon>Actinomycetota</taxon>
        <taxon>Actinomycetes</taxon>
        <taxon>Micromonosporales</taxon>
        <taxon>Micromonosporaceae</taxon>
        <taxon>Mangrovihabitans</taxon>
    </lineage>
</organism>
<protein>
    <submittedName>
        <fullName evidence="2">Uncharacterized protein</fullName>
    </submittedName>
</protein>